<gene>
    <name evidence="3" type="ORF">UFOPK2683_00962</name>
    <name evidence="4" type="ORF">UFOPK3605_00559</name>
    <name evidence="5" type="ORF">UFOPK3897_00473</name>
    <name evidence="6" type="ORF">UFOPK4121_01545</name>
</gene>
<keyword evidence="1" id="KW-0456">Lyase</keyword>
<feature type="domain" description="AB hydrolase-1" evidence="2">
    <location>
        <begin position="20"/>
        <end position="219"/>
    </location>
</feature>
<dbReference type="EMBL" id="CAFBMM010000018">
    <property type="protein sequence ID" value="CAB4902470.1"/>
    <property type="molecule type" value="Genomic_DNA"/>
</dbReference>
<evidence type="ECO:0000313" key="3">
    <source>
        <dbReference type="EMBL" id="CAB4725648.1"/>
    </source>
</evidence>
<dbReference type="EMBL" id="CAEZYK010000050">
    <property type="protein sequence ID" value="CAB4725648.1"/>
    <property type="molecule type" value="Genomic_DNA"/>
</dbReference>
<evidence type="ECO:0000313" key="6">
    <source>
        <dbReference type="EMBL" id="CAB5032548.1"/>
    </source>
</evidence>
<dbReference type="AlphaFoldDB" id="A0A6J7LTW6"/>
<proteinExistence type="predicted"/>
<dbReference type="InterPro" id="IPR000073">
    <property type="entry name" value="AB_hydrolase_1"/>
</dbReference>
<dbReference type="SUPFAM" id="SSF53474">
    <property type="entry name" value="alpha/beta-Hydrolases"/>
    <property type="match status" value="1"/>
</dbReference>
<dbReference type="Gene3D" id="3.40.50.1820">
    <property type="entry name" value="alpha/beta hydrolase"/>
    <property type="match status" value="1"/>
</dbReference>
<dbReference type="EMBL" id="CAFBPQ010000078">
    <property type="protein sequence ID" value="CAB5032548.1"/>
    <property type="molecule type" value="Genomic_DNA"/>
</dbReference>
<evidence type="ECO:0000313" key="5">
    <source>
        <dbReference type="EMBL" id="CAB4971518.1"/>
    </source>
</evidence>
<sequence>MIPGFTLPAGSWDPVIKFFDPDWDVQAFDIPDGLDFVATAETLGHRGAQGVWVGYSLGARLALCLALNRPETVERLVLISSTAGIESSDDRRARTAADNELAVSIESNGVDIFLEQWLDQRLFETLPAEVAQLSERKRVATAHGLIHQLLVLGQGVQEPLWGRLGELDLPVLIIVGQWDRAYTRTGQRLQEAIGDNATLAVIPSAGHAVHLEQPEAVAHEIAAWLAAAE</sequence>
<accession>A0A6J7LTW6</accession>
<dbReference type="GO" id="GO:0016829">
    <property type="term" value="F:lyase activity"/>
    <property type="evidence" value="ECO:0007669"/>
    <property type="project" value="UniProtKB-KW"/>
</dbReference>
<evidence type="ECO:0000256" key="1">
    <source>
        <dbReference type="ARBA" id="ARBA00023239"/>
    </source>
</evidence>
<organism evidence="5">
    <name type="scientific">freshwater metagenome</name>
    <dbReference type="NCBI Taxonomy" id="449393"/>
    <lineage>
        <taxon>unclassified sequences</taxon>
        <taxon>metagenomes</taxon>
        <taxon>ecological metagenomes</taxon>
    </lineage>
</organism>
<dbReference type="Pfam" id="PF12697">
    <property type="entry name" value="Abhydrolase_6"/>
    <property type="match status" value="1"/>
</dbReference>
<dbReference type="PANTHER" id="PTHR42916">
    <property type="entry name" value="2-SUCCINYL-5-ENOLPYRUVYL-6-HYDROXY-3-CYCLOHEXENE-1-CARBOXYLATE SYNTHASE"/>
    <property type="match status" value="1"/>
</dbReference>
<evidence type="ECO:0000313" key="4">
    <source>
        <dbReference type="EMBL" id="CAB4902470.1"/>
    </source>
</evidence>
<evidence type="ECO:0000259" key="2">
    <source>
        <dbReference type="Pfam" id="PF12697"/>
    </source>
</evidence>
<reference evidence="5" key="1">
    <citation type="submission" date="2020-05" db="EMBL/GenBank/DDBJ databases">
        <authorList>
            <person name="Chiriac C."/>
            <person name="Salcher M."/>
            <person name="Ghai R."/>
            <person name="Kavagutti S V."/>
        </authorList>
    </citation>
    <scope>NUCLEOTIDE SEQUENCE</scope>
</reference>
<dbReference type="PANTHER" id="PTHR42916:SF1">
    <property type="entry name" value="PROTEIN PHYLLO, CHLOROPLASTIC"/>
    <property type="match status" value="1"/>
</dbReference>
<name>A0A6J7LTW6_9ZZZZ</name>
<dbReference type="EMBL" id="CAFBOF010000005">
    <property type="protein sequence ID" value="CAB4971518.1"/>
    <property type="molecule type" value="Genomic_DNA"/>
</dbReference>
<protein>
    <submittedName>
        <fullName evidence="5">Unannotated protein</fullName>
    </submittedName>
</protein>
<dbReference type="InterPro" id="IPR029058">
    <property type="entry name" value="AB_hydrolase_fold"/>
</dbReference>